<comment type="subcellular location">
    <subcellularLocation>
        <location evidence="1">Membrane</location>
        <topology evidence="1">Multi-pass membrane protein</topology>
    </subcellularLocation>
</comment>
<name>A0A6B2H5A5_9BACT</name>
<comment type="caution">
    <text evidence="7">The sequence shown here is derived from an EMBL/GenBank/DDBJ whole genome shotgun (WGS) entry which is preliminary data.</text>
</comment>
<feature type="transmembrane region" description="Helical" evidence="5">
    <location>
        <begin position="92"/>
        <end position="112"/>
    </location>
</feature>
<dbReference type="Pfam" id="PF04932">
    <property type="entry name" value="Wzy_C"/>
    <property type="match status" value="1"/>
</dbReference>
<dbReference type="InterPro" id="IPR007016">
    <property type="entry name" value="O-antigen_ligase-rel_domated"/>
</dbReference>
<feature type="transmembrane region" description="Helical" evidence="5">
    <location>
        <begin position="155"/>
        <end position="173"/>
    </location>
</feature>
<organism evidence="7 8">
    <name type="scientific">Pontibacter fetidus</name>
    <dbReference type="NCBI Taxonomy" id="2700082"/>
    <lineage>
        <taxon>Bacteria</taxon>
        <taxon>Pseudomonadati</taxon>
        <taxon>Bacteroidota</taxon>
        <taxon>Cytophagia</taxon>
        <taxon>Cytophagales</taxon>
        <taxon>Hymenobacteraceae</taxon>
        <taxon>Pontibacter</taxon>
    </lineage>
</organism>
<feature type="transmembrane region" description="Helical" evidence="5">
    <location>
        <begin position="231"/>
        <end position="252"/>
    </location>
</feature>
<keyword evidence="3 5" id="KW-1133">Transmembrane helix</keyword>
<evidence type="ECO:0000256" key="2">
    <source>
        <dbReference type="ARBA" id="ARBA00022692"/>
    </source>
</evidence>
<dbReference type="RefSeq" id="WP_162345917.1">
    <property type="nucleotide sequence ID" value="NZ_JAAEAA010000008.1"/>
</dbReference>
<dbReference type="EMBL" id="JAAEAA010000008">
    <property type="protein sequence ID" value="NDK55856.1"/>
    <property type="molecule type" value="Genomic_DNA"/>
</dbReference>
<gene>
    <name evidence="7" type="ORF">GWO68_08005</name>
</gene>
<protein>
    <submittedName>
        <fullName evidence="7">O-antigen ligase family protein</fullName>
    </submittedName>
</protein>
<evidence type="ECO:0000313" key="8">
    <source>
        <dbReference type="Proteomes" id="UP000478546"/>
    </source>
</evidence>
<evidence type="ECO:0000256" key="1">
    <source>
        <dbReference type="ARBA" id="ARBA00004141"/>
    </source>
</evidence>
<dbReference type="GO" id="GO:0016020">
    <property type="term" value="C:membrane"/>
    <property type="evidence" value="ECO:0007669"/>
    <property type="project" value="UniProtKB-SubCell"/>
</dbReference>
<dbReference type="Proteomes" id="UP000478546">
    <property type="component" value="Unassembled WGS sequence"/>
</dbReference>
<accession>A0A6B2H5A5</accession>
<evidence type="ECO:0000256" key="4">
    <source>
        <dbReference type="ARBA" id="ARBA00023136"/>
    </source>
</evidence>
<evidence type="ECO:0000313" key="7">
    <source>
        <dbReference type="EMBL" id="NDK55856.1"/>
    </source>
</evidence>
<keyword evidence="4 5" id="KW-0472">Membrane</keyword>
<feature type="transmembrane region" description="Helical" evidence="5">
    <location>
        <begin position="203"/>
        <end position="219"/>
    </location>
</feature>
<dbReference type="PANTHER" id="PTHR37422">
    <property type="entry name" value="TEICHURONIC ACID BIOSYNTHESIS PROTEIN TUAE"/>
    <property type="match status" value="1"/>
</dbReference>
<dbReference type="PANTHER" id="PTHR37422:SF13">
    <property type="entry name" value="LIPOPOLYSACCHARIDE BIOSYNTHESIS PROTEIN PA4999-RELATED"/>
    <property type="match status" value="1"/>
</dbReference>
<evidence type="ECO:0000256" key="5">
    <source>
        <dbReference type="SAM" id="Phobius"/>
    </source>
</evidence>
<feature type="domain" description="O-antigen ligase-related" evidence="6">
    <location>
        <begin position="187"/>
        <end position="347"/>
    </location>
</feature>
<dbReference type="AlphaFoldDB" id="A0A6B2H5A5"/>
<sequence length="432" mass="50655">MKLNYSLLFAIPLMVIFTMDNMFMELAAPHDPPSQGALLNLIIRGSAAISFVYSIFYFRRMSNYMKFAFALLTAYVFALVFESKYVYDSFMVYPHVFLKVLLFYYIFSMYTFYKGHYHLKFVHLVYFILIFFWMNAILINPDALSISSFTHHERGIHSTSVYMMVLPLFYFMSNYFYKGGLYNLGMTFFVLLTIFFFQHRTVWVVTAVMLAIYYLLIKFKTPKPINFATKLLPVVTVMLVMGIASSAFLFSIHPEIIDKVMENFSDIENMESQGTGGWRYQQWMSYLPFIQDNFVTGMRFKGFELPIQFYRDDIDKPVFEDGKGHFFHSFYVDVLFYTGMIGLSLFLTAAFRPIYQGIKKFQLTTNQIILFTFVCSGFIFGISYVLPPFYYGVLGLCIVAMEKESVPRQTYLQDFASRMMARRQQGRPAVYF</sequence>
<feature type="transmembrane region" description="Helical" evidence="5">
    <location>
        <begin position="180"/>
        <end position="197"/>
    </location>
</feature>
<reference evidence="7 8" key="1">
    <citation type="submission" date="2020-01" db="EMBL/GenBank/DDBJ databases">
        <authorList>
            <person name="Kim M.K."/>
        </authorList>
    </citation>
    <scope>NUCLEOTIDE SEQUENCE [LARGE SCALE GENOMIC DNA]</scope>
    <source>
        <strain evidence="7 8">BT213</strain>
    </source>
</reference>
<evidence type="ECO:0000256" key="3">
    <source>
        <dbReference type="ARBA" id="ARBA00022989"/>
    </source>
</evidence>
<dbReference type="InterPro" id="IPR051533">
    <property type="entry name" value="WaaL-like"/>
</dbReference>
<feature type="transmembrane region" description="Helical" evidence="5">
    <location>
        <begin position="37"/>
        <end position="58"/>
    </location>
</feature>
<feature type="transmembrane region" description="Helical" evidence="5">
    <location>
        <begin position="367"/>
        <end position="386"/>
    </location>
</feature>
<evidence type="ECO:0000259" key="6">
    <source>
        <dbReference type="Pfam" id="PF04932"/>
    </source>
</evidence>
<feature type="transmembrane region" description="Helical" evidence="5">
    <location>
        <begin position="67"/>
        <end position="86"/>
    </location>
</feature>
<keyword evidence="2 5" id="KW-0812">Transmembrane</keyword>
<keyword evidence="7" id="KW-0436">Ligase</keyword>
<keyword evidence="8" id="KW-1185">Reference proteome</keyword>
<dbReference type="GO" id="GO:0016874">
    <property type="term" value="F:ligase activity"/>
    <property type="evidence" value="ECO:0007669"/>
    <property type="project" value="UniProtKB-KW"/>
</dbReference>
<feature type="transmembrane region" description="Helical" evidence="5">
    <location>
        <begin position="124"/>
        <end position="143"/>
    </location>
</feature>
<feature type="transmembrane region" description="Helical" evidence="5">
    <location>
        <begin position="334"/>
        <end position="355"/>
    </location>
</feature>
<proteinExistence type="predicted"/>